<sequence length="101" mass="11916">MIIYNVTIKVEPDIHEAWVDWMKTKHIPEIMNTGCFTKFQFVKVLETDESDGFTYATQYYAATKEDYQKYIDQFAATLRQDAMKTWGNKFAGFRSLMQVVH</sequence>
<dbReference type="Pfam" id="PF14114">
    <property type="entry name" value="DUF4286"/>
    <property type="match status" value="1"/>
</dbReference>
<evidence type="ECO:0008006" key="2">
    <source>
        <dbReference type="Google" id="ProtNLM"/>
    </source>
</evidence>
<dbReference type="AlphaFoldDB" id="A0A1J5T780"/>
<dbReference type="EMBL" id="MLJW01000018">
    <property type="protein sequence ID" value="OIR12096.1"/>
    <property type="molecule type" value="Genomic_DNA"/>
</dbReference>
<accession>A0A1J5T780</accession>
<dbReference type="InterPro" id="IPR025563">
    <property type="entry name" value="DUF4286"/>
</dbReference>
<reference evidence="1" key="1">
    <citation type="submission" date="2016-10" db="EMBL/GenBank/DDBJ databases">
        <title>Sequence of Gallionella enrichment culture.</title>
        <authorList>
            <person name="Poehlein A."/>
            <person name="Muehling M."/>
            <person name="Daniel R."/>
        </authorList>
    </citation>
    <scope>NUCLEOTIDE SEQUENCE</scope>
</reference>
<name>A0A1J5T780_9ZZZZ</name>
<evidence type="ECO:0000313" key="1">
    <source>
        <dbReference type="EMBL" id="OIR12096.1"/>
    </source>
</evidence>
<organism evidence="1">
    <name type="scientific">mine drainage metagenome</name>
    <dbReference type="NCBI Taxonomy" id="410659"/>
    <lineage>
        <taxon>unclassified sequences</taxon>
        <taxon>metagenomes</taxon>
        <taxon>ecological metagenomes</taxon>
    </lineage>
</organism>
<protein>
    <recommendedName>
        <fullName evidence="2">DUF4286 domain-containing protein</fullName>
    </recommendedName>
</protein>
<proteinExistence type="predicted"/>
<comment type="caution">
    <text evidence="1">The sequence shown here is derived from an EMBL/GenBank/DDBJ whole genome shotgun (WGS) entry which is preliminary data.</text>
</comment>
<gene>
    <name evidence="1" type="ORF">GALL_63470</name>
</gene>